<name>A0A318SH13_9BURK</name>
<evidence type="ECO:0000313" key="1">
    <source>
        <dbReference type="EMBL" id="PYE72694.1"/>
    </source>
</evidence>
<keyword evidence="2" id="KW-1185">Reference proteome</keyword>
<feature type="non-terminal residue" evidence="1">
    <location>
        <position position="36"/>
    </location>
</feature>
<dbReference type="Proteomes" id="UP000247540">
    <property type="component" value="Unassembled WGS sequence"/>
</dbReference>
<accession>A0A318SH13</accession>
<comment type="caution">
    <text evidence="1">The sequence shown here is derived from an EMBL/GenBank/DDBJ whole genome shotgun (WGS) entry which is preliminary data.</text>
</comment>
<reference evidence="1 2" key="1">
    <citation type="submission" date="2018-06" db="EMBL/GenBank/DDBJ databases">
        <title>Genomic Encyclopedia of Type Strains, Phase III (KMG-III): the genomes of soil and plant-associated and newly described type strains.</title>
        <authorList>
            <person name="Whitman W."/>
        </authorList>
    </citation>
    <scope>NUCLEOTIDE SEQUENCE [LARGE SCALE GENOMIC DNA]</scope>
    <source>
        <strain evidence="1 2">CECT 7646</strain>
    </source>
</reference>
<organism evidence="1 2">
    <name type="scientific">Xylophilus ampelinus</name>
    <dbReference type="NCBI Taxonomy" id="54067"/>
    <lineage>
        <taxon>Bacteria</taxon>
        <taxon>Pseudomonadati</taxon>
        <taxon>Pseudomonadota</taxon>
        <taxon>Betaproteobacteria</taxon>
        <taxon>Burkholderiales</taxon>
        <taxon>Xylophilus</taxon>
    </lineage>
</organism>
<gene>
    <name evidence="1" type="ORF">DFQ15_1581</name>
</gene>
<dbReference type="AlphaFoldDB" id="A0A318SH13"/>
<evidence type="ECO:0000313" key="2">
    <source>
        <dbReference type="Proteomes" id="UP000247540"/>
    </source>
</evidence>
<proteinExistence type="predicted"/>
<sequence length="36" mass="3829">MTGAALLGRFGLRPTRPSSAMKKTRVGQIYFGDSTG</sequence>
<dbReference type="EMBL" id="QJTC01000058">
    <property type="protein sequence ID" value="PYE72694.1"/>
    <property type="molecule type" value="Genomic_DNA"/>
</dbReference>
<protein>
    <submittedName>
        <fullName evidence="1">Uncharacterized protein</fullName>
    </submittedName>
</protein>